<feature type="transmembrane region" description="Helical" evidence="10">
    <location>
        <begin position="352"/>
        <end position="374"/>
    </location>
</feature>
<feature type="transmembrane region" description="Helical" evidence="10">
    <location>
        <begin position="386"/>
        <end position="405"/>
    </location>
</feature>
<accession>A0A1W1BEM4</accession>
<evidence type="ECO:0000256" key="5">
    <source>
        <dbReference type="ARBA" id="ARBA00022692"/>
    </source>
</evidence>
<evidence type="ECO:0000256" key="3">
    <source>
        <dbReference type="ARBA" id="ARBA00022449"/>
    </source>
</evidence>
<evidence type="ECO:0000256" key="2">
    <source>
        <dbReference type="ARBA" id="ARBA00022448"/>
    </source>
</evidence>
<feature type="transmembrane region" description="Helical" evidence="10">
    <location>
        <begin position="279"/>
        <end position="299"/>
    </location>
</feature>
<dbReference type="PANTHER" id="PTHR43298:SF2">
    <property type="entry name" value="FMN_FAD EXPORTER YEEO-RELATED"/>
    <property type="match status" value="1"/>
</dbReference>
<dbReference type="GO" id="GO:0006811">
    <property type="term" value="P:monoatomic ion transport"/>
    <property type="evidence" value="ECO:0007669"/>
    <property type="project" value="UniProtKB-KW"/>
</dbReference>
<keyword evidence="6 10" id="KW-1133">Transmembrane helix</keyword>
<dbReference type="InterPro" id="IPR050222">
    <property type="entry name" value="MATE_MdtK"/>
</dbReference>
<dbReference type="InterPro" id="IPR002528">
    <property type="entry name" value="MATE_fam"/>
</dbReference>
<evidence type="ECO:0000256" key="8">
    <source>
        <dbReference type="ARBA" id="ARBA00023136"/>
    </source>
</evidence>
<evidence type="ECO:0000256" key="1">
    <source>
        <dbReference type="ARBA" id="ARBA00004651"/>
    </source>
</evidence>
<keyword evidence="8 10" id="KW-0472">Membrane</keyword>
<dbReference type="CDD" id="cd13137">
    <property type="entry name" value="MATE_NorM_like"/>
    <property type="match status" value="1"/>
</dbReference>
<dbReference type="GO" id="GO:0005886">
    <property type="term" value="C:plasma membrane"/>
    <property type="evidence" value="ECO:0007669"/>
    <property type="project" value="UniProtKB-SubCell"/>
</dbReference>
<dbReference type="EMBL" id="FPHD01000017">
    <property type="protein sequence ID" value="SFV52010.1"/>
    <property type="molecule type" value="Genomic_DNA"/>
</dbReference>
<dbReference type="AlphaFoldDB" id="A0A1W1BEM4"/>
<evidence type="ECO:0000256" key="4">
    <source>
        <dbReference type="ARBA" id="ARBA00022475"/>
    </source>
</evidence>
<feature type="transmembrane region" description="Helical" evidence="10">
    <location>
        <begin position="311"/>
        <end position="332"/>
    </location>
</feature>
<feature type="transmembrane region" description="Helical" evidence="10">
    <location>
        <begin position="164"/>
        <end position="186"/>
    </location>
</feature>
<feature type="transmembrane region" description="Helical" evidence="10">
    <location>
        <begin position="192"/>
        <end position="214"/>
    </location>
</feature>
<name>A0A1W1BEM4_9ZZZZ</name>
<feature type="transmembrane region" description="Helical" evidence="10">
    <location>
        <begin position="252"/>
        <end position="273"/>
    </location>
</feature>
<evidence type="ECO:0000256" key="7">
    <source>
        <dbReference type="ARBA" id="ARBA00023065"/>
    </source>
</evidence>
<sequence length="441" mass="49252">MLKFFPKKHQKILKLSIPAAINSLLDMLQVITDLIMVGRISAFAVAAVGLGLQSLMFIFAVLTLLHVGTSALLSRFVGAGRMKRASIGLSTLLRFAFLLSLPVMVVWYFVASNIYVWFGTAPEVVALGEDYVQMLTWMMPFVFMKLVFVSALNSAGNTKMPMQVKIGSIILNVILNYLLIFGHYGFPELGVLGAAVGTVIVNILEFIVYVILYLREKTPYIPVWYYSKSLLSRALKVGIPASFERSLTFGSFMLFTVIIAHYGTAVLAGYQIGLRVEGLAFMPGIGFTIAAMALMGQGLGAKKPEQAKEDVILVLKYTSGFMFILSFFMVFMPEKIVWLFTNDAQTIKEASLYLRIVGVSQIPLAFNFVLSGALRGAGDSKRTLKINLISLWFVRILPAFLLSWYFENILFVYLAMISDTFVKAIWLWVTFQKGEWQKIKV</sequence>
<feature type="transmembrane region" description="Helical" evidence="10">
    <location>
        <begin position="91"/>
        <end position="111"/>
    </location>
</feature>
<feature type="transmembrane region" description="Helical" evidence="10">
    <location>
        <begin position="131"/>
        <end position="152"/>
    </location>
</feature>
<dbReference type="GO" id="GO:0015297">
    <property type="term" value="F:antiporter activity"/>
    <property type="evidence" value="ECO:0007669"/>
    <property type="project" value="UniProtKB-KW"/>
</dbReference>
<keyword evidence="2" id="KW-0813">Transport</keyword>
<dbReference type="GO" id="GO:0042910">
    <property type="term" value="F:xenobiotic transmembrane transporter activity"/>
    <property type="evidence" value="ECO:0007669"/>
    <property type="project" value="InterPro"/>
</dbReference>
<proteinExistence type="predicted"/>
<comment type="subcellular location">
    <subcellularLocation>
        <location evidence="1">Cell membrane</location>
        <topology evidence="1">Multi-pass membrane protein</topology>
    </subcellularLocation>
</comment>
<dbReference type="PANTHER" id="PTHR43298">
    <property type="entry name" value="MULTIDRUG RESISTANCE PROTEIN NORM-RELATED"/>
    <property type="match status" value="1"/>
</dbReference>
<evidence type="ECO:0000256" key="10">
    <source>
        <dbReference type="SAM" id="Phobius"/>
    </source>
</evidence>
<dbReference type="PIRSF" id="PIRSF006603">
    <property type="entry name" value="DinF"/>
    <property type="match status" value="1"/>
</dbReference>
<evidence type="ECO:0000256" key="6">
    <source>
        <dbReference type="ARBA" id="ARBA00022989"/>
    </source>
</evidence>
<evidence type="ECO:0000256" key="9">
    <source>
        <dbReference type="ARBA" id="ARBA00031636"/>
    </source>
</evidence>
<reference evidence="11" key="1">
    <citation type="submission" date="2016-10" db="EMBL/GenBank/DDBJ databases">
        <authorList>
            <person name="de Groot N.N."/>
        </authorList>
    </citation>
    <scope>NUCLEOTIDE SEQUENCE</scope>
</reference>
<dbReference type="InterPro" id="IPR048279">
    <property type="entry name" value="MdtK-like"/>
</dbReference>
<organism evidence="11">
    <name type="scientific">hydrothermal vent metagenome</name>
    <dbReference type="NCBI Taxonomy" id="652676"/>
    <lineage>
        <taxon>unclassified sequences</taxon>
        <taxon>metagenomes</taxon>
        <taxon>ecological metagenomes</taxon>
    </lineage>
</organism>
<dbReference type="Pfam" id="PF01554">
    <property type="entry name" value="MatE"/>
    <property type="match status" value="2"/>
</dbReference>
<keyword evidence="7" id="KW-0406">Ion transport</keyword>
<keyword evidence="4" id="KW-1003">Cell membrane</keyword>
<feature type="transmembrane region" description="Helical" evidence="10">
    <location>
        <begin position="411"/>
        <end position="431"/>
    </location>
</feature>
<gene>
    <name evidence="11" type="ORF">MNB_SV-8-1040</name>
</gene>
<feature type="transmembrane region" description="Helical" evidence="10">
    <location>
        <begin position="12"/>
        <end position="31"/>
    </location>
</feature>
<protein>
    <recommendedName>
        <fullName evidence="9">Multidrug-efflux transporter</fullName>
    </recommendedName>
</protein>
<dbReference type="NCBIfam" id="TIGR00797">
    <property type="entry name" value="matE"/>
    <property type="match status" value="1"/>
</dbReference>
<keyword evidence="3" id="KW-0050">Antiport</keyword>
<keyword evidence="5 10" id="KW-0812">Transmembrane</keyword>
<evidence type="ECO:0000313" key="11">
    <source>
        <dbReference type="EMBL" id="SFV52010.1"/>
    </source>
</evidence>